<dbReference type="AlphaFoldDB" id="A0A930B5H8"/>
<dbReference type="InterPro" id="IPR036505">
    <property type="entry name" value="Amidase/PGRP_sf"/>
</dbReference>
<feature type="domain" description="N-acetylmuramoyl-L-alanine amidase" evidence="1">
    <location>
        <begin position="20"/>
        <end position="134"/>
    </location>
</feature>
<dbReference type="Proteomes" id="UP000757890">
    <property type="component" value="Unassembled WGS sequence"/>
</dbReference>
<evidence type="ECO:0000259" key="1">
    <source>
        <dbReference type="Pfam" id="PF01510"/>
    </source>
</evidence>
<comment type="caution">
    <text evidence="2">The sequence shown here is derived from an EMBL/GenBank/DDBJ whole genome shotgun (WGS) entry which is preliminary data.</text>
</comment>
<accession>A0A930B5H8</accession>
<evidence type="ECO:0000313" key="2">
    <source>
        <dbReference type="EMBL" id="MBF1129248.1"/>
    </source>
</evidence>
<dbReference type="GO" id="GO:0009253">
    <property type="term" value="P:peptidoglycan catabolic process"/>
    <property type="evidence" value="ECO:0007669"/>
    <property type="project" value="InterPro"/>
</dbReference>
<dbReference type="Pfam" id="PF01510">
    <property type="entry name" value="Amidase_2"/>
    <property type="match status" value="1"/>
</dbReference>
<dbReference type="InterPro" id="IPR002502">
    <property type="entry name" value="Amidase_domain"/>
</dbReference>
<dbReference type="SUPFAM" id="SSF55846">
    <property type="entry name" value="N-acetylmuramoyl-L-alanine amidase-like"/>
    <property type="match status" value="1"/>
</dbReference>
<reference evidence="2" key="1">
    <citation type="submission" date="2020-04" db="EMBL/GenBank/DDBJ databases">
        <title>Deep metagenomics examines the oral microbiome during advanced dental caries in children, revealing novel taxa and co-occurrences with host molecules.</title>
        <authorList>
            <person name="Baker J.L."/>
            <person name="Morton J.T."/>
            <person name="Dinis M."/>
            <person name="Alvarez R."/>
            <person name="Tran N.C."/>
            <person name="Knight R."/>
            <person name="Edlund A."/>
        </authorList>
    </citation>
    <scope>NUCLEOTIDE SEQUENCE</scope>
    <source>
        <strain evidence="2">JCVI_32_bin.14</strain>
    </source>
</reference>
<sequence>MDKRIMTLDEIGARLEAARGRIDRIYCHWTGAPYQLVECLAYHVVIDRGGYCHVIHEDFTECLAHTWHRNSRSIGVALACCRDACCYYDAPSGVDLGCEPPTEAQVEALAMFCARAVEELGLSVSDIYTHAEMAAFDGYGIGSGDPDVRWDLLYVPDYGDGGRLVPGGELIRGKTKYYRKRRDGLLCL</sequence>
<dbReference type="GO" id="GO:0008745">
    <property type="term" value="F:N-acetylmuramoyl-L-alanine amidase activity"/>
    <property type="evidence" value="ECO:0007669"/>
    <property type="project" value="InterPro"/>
</dbReference>
<proteinExistence type="predicted"/>
<name>A0A930B5H8_9FIRM</name>
<protein>
    <submittedName>
        <fullName evidence="2">N-acetylmuramoyl-L-alanine amidase</fullName>
    </submittedName>
</protein>
<gene>
    <name evidence="2" type="ORF">HXL70_04285</name>
</gene>
<dbReference type="EMBL" id="JABZMK010000016">
    <property type="protein sequence ID" value="MBF1129248.1"/>
    <property type="molecule type" value="Genomic_DNA"/>
</dbReference>
<evidence type="ECO:0000313" key="3">
    <source>
        <dbReference type="Proteomes" id="UP000757890"/>
    </source>
</evidence>
<dbReference type="Gene3D" id="3.40.80.10">
    <property type="entry name" value="Peptidoglycan recognition protein-like"/>
    <property type="match status" value="1"/>
</dbReference>
<organism evidence="2 3">
    <name type="scientific">Dialister invisus</name>
    <dbReference type="NCBI Taxonomy" id="218538"/>
    <lineage>
        <taxon>Bacteria</taxon>
        <taxon>Bacillati</taxon>
        <taxon>Bacillota</taxon>
        <taxon>Negativicutes</taxon>
        <taxon>Veillonellales</taxon>
        <taxon>Veillonellaceae</taxon>
        <taxon>Dialister</taxon>
    </lineage>
</organism>